<dbReference type="PROSITE" id="PS00122">
    <property type="entry name" value="CARBOXYLESTERASE_B_1"/>
    <property type="match status" value="1"/>
</dbReference>
<keyword evidence="2 3" id="KW-0378">Hydrolase</keyword>
<comment type="caution">
    <text evidence="5">The sequence shown here is derived from an EMBL/GenBank/DDBJ whole genome shotgun (WGS) entry which is preliminary data.</text>
</comment>
<feature type="chain" id="PRO_5039748025" description="Carboxylic ester hydrolase" evidence="3">
    <location>
        <begin position="28"/>
        <end position="524"/>
    </location>
</feature>
<protein>
    <recommendedName>
        <fullName evidence="3">Carboxylic ester hydrolase</fullName>
        <ecNumber evidence="3">3.1.1.-</ecNumber>
    </recommendedName>
</protein>
<reference evidence="5 6" key="1">
    <citation type="submission" date="2020-08" db="EMBL/GenBank/DDBJ databases">
        <title>Genomic Encyclopedia of Type Strains, Phase IV (KMG-IV): sequencing the most valuable type-strain genomes for metagenomic binning, comparative biology and taxonomic classification.</title>
        <authorList>
            <person name="Goeker M."/>
        </authorList>
    </citation>
    <scope>NUCLEOTIDE SEQUENCE [LARGE SCALE GENOMIC DNA]</scope>
    <source>
        <strain evidence="5 6">YIM 65646</strain>
    </source>
</reference>
<dbReference type="Proteomes" id="UP000548476">
    <property type="component" value="Unassembled WGS sequence"/>
</dbReference>
<proteinExistence type="inferred from homology"/>
<sequence length="524" mass="55364">MNTPARLLAGLALGAVAVGVLPATANAGTADRDVVTTDKGAVRGSSANGLRSFQGVPYAAAPVGDLRFRSPQPATAWEGVRDATTPGGACAQPGGLPVGVPTTNEDCLYLNVTAPARADDLPVIVWIHPADMMFGSGDIYGTGRLAKDAVVVTPNYRLGALGFLTDPSLDSGSVNGSGSLGVEDQQAALRWVQRNIEAFGGDANNVTIMGESGGGYGVCDQLASPKAAGLFDRAIIESAPCGAGGGSRTREAAIDDGEAVVKAALASETCEGLDTATCLRTVDAKTLVDAYGAWGSPRPVSGTPLLPLPVEEALRTGKFNRVPVLIGVNHDEANGMIGGMELAPEATPIPPEGYRAAVEQYFPGEDPDRIMAKYPLSAYGNSAGLALSTALTDRDWALATHDTATGLSKWTRTYMFELARQETPWFNGYPVKPSFPVWSQHMAELPYIFDMRVTPGVDFFEPLTAAQARLGERMITTWTRFAETGDPGWDRVRSGDANVRSIKPGRWCETEFVGDHELAFWRSL</sequence>
<dbReference type="Pfam" id="PF00135">
    <property type="entry name" value="COesterase"/>
    <property type="match status" value="1"/>
</dbReference>
<dbReference type="InterPro" id="IPR029058">
    <property type="entry name" value="AB_hydrolase_fold"/>
</dbReference>
<evidence type="ECO:0000313" key="5">
    <source>
        <dbReference type="EMBL" id="MBB6036324.1"/>
    </source>
</evidence>
<keyword evidence="3" id="KW-0732">Signal</keyword>
<evidence type="ECO:0000256" key="3">
    <source>
        <dbReference type="RuleBase" id="RU361235"/>
    </source>
</evidence>
<evidence type="ECO:0000256" key="1">
    <source>
        <dbReference type="ARBA" id="ARBA00005964"/>
    </source>
</evidence>
<keyword evidence="6" id="KW-1185">Reference proteome</keyword>
<dbReference type="PANTHER" id="PTHR11559">
    <property type="entry name" value="CARBOXYLESTERASE"/>
    <property type="match status" value="1"/>
</dbReference>
<dbReference type="EMBL" id="JACHGT010000008">
    <property type="protein sequence ID" value="MBB6036324.1"/>
    <property type="molecule type" value="Genomic_DNA"/>
</dbReference>
<dbReference type="GO" id="GO:0016787">
    <property type="term" value="F:hydrolase activity"/>
    <property type="evidence" value="ECO:0007669"/>
    <property type="project" value="UniProtKB-KW"/>
</dbReference>
<accession>A0A841FKC3</accession>
<dbReference type="AlphaFoldDB" id="A0A841FKC3"/>
<feature type="signal peptide" evidence="3">
    <location>
        <begin position="1"/>
        <end position="27"/>
    </location>
</feature>
<dbReference type="InterPro" id="IPR019826">
    <property type="entry name" value="Carboxylesterase_B_AS"/>
</dbReference>
<dbReference type="SUPFAM" id="SSF53474">
    <property type="entry name" value="alpha/beta-Hydrolases"/>
    <property type="match status" value="1"/>
</dbReference>
<gene>
    <name evidence="5" type="ORF">HNR73_004192</name>
</gene>
<name>A0A841FKC3_9ACTN</name>
<dbReference type="EC" id="3.1.1.-" evidence="3"/>
<dbReference type="InterPro" id="IPR050309">
    <property type="entry name" value="Type-B_Carboxylest/Lipase"/>
</dbReference>
<dbReference type="RefSeq" id="WP_184789150.1">
    <property type="nucleotide sequence ID" value="NZ_BONT01000046.1"/>
</dbReference>
<evidence type="ECO:0000256" key="2">
    <source>
        <dbReference type="ARBA" id="ARBA00022801"/>
    </source>
</evidence>
<evidence type="ECO:0000259" key="4">
    <source>
        <dbReference type="Pfam" id="PF00135"/>
    </source>
</evidence>
<dbReference type="Gene3D" id="3.40.50.1820">
    <property type="entry name" value="alpha/beta hydrolase"/>
    <property type="match status" value="1"/>
</dbReference>
<evidence type="ECO:0000313" key="6">
    <source>
        <dbReference type="Proteomes" id="UP000548476"/>
    </source>
</evidence>
<feature type="domain" description="Carboxylesterase type B" evidence="4">
    <location>
        <begin position="33"/>
        <end position="488"/>
    </location>
</feature>
<comment type="similarity">
    <text evidence="1 3">Belongs to the type-B carboxylesterase/lipase family.</text>
</comment>
<dbReference type="InterPro" id="IPR002018">
    <property type="entry name" value="CarbesteraseB"/>
</dbReference>
<organism evidence="5 6">
    <name type="scientific">Phytomonospora endophytica</name>
    <dbReference type="NCBI Taxonomy" id="714109"/>
    <lineage>
        <taxon>Bacteria</taxon>
        <taxon>Bacillati</taxon>
        <taxon>Actinomycetota</taxon>
        <taxon>Actinomycetes</taxon>
        <taxon>Micromonosporales</taxon>
        <taxon>Micromonosporaceae</taxon>
        <taxon>Phytomonospora</taxon>
    </lineage>
</organism>